<sequence>MTTSSSLLPASQVLAEVDALLDRVAPREHRMDPADRLALVRLARRVRSRVDALASVVTAEAERAHAAERAAGTGLGSWIGMGETVSRREAAGAVRQARSLGSHPVVGEAAVAGRLGTGQVRAITGLLDGLAPQLSGEQAAQAEELLVGWAGQMDADQLTRSAGKVLAAVAPATAAETMEARLQREAEAAHRQRSLRFFFEGASVRFDGSLPRLAAEAWIAQLDAMAEQTRRTLLERRDRLAELPTADQRRADALIALIQAGGKGKESWGGRVLVQLDYAQLLAGAAGVGLVGAGQQLPAGELRRICCDAELIPVVLGSHSEVLDVGRAERLVTPAIRTALLVRDRGCVFPGCDAPASRCEAHHIIPWWAGGRTSLSNLALLCHTHHPLVEPAHGPLRDQWQLRIAPDGLPEFTPPARIDPNQKPVRHSRHTRHTADSPPTPATGPPPAA</sequence>
<dbReference type="InterPro" id="IPR003870">
    <property type="entry name" value="DUF222"/>
</dbReference>
<dbReference type="GO" id="GO:0008270">
    <property type="term" value="F:zinc ion binding"/>
    <property type="evidence" value="ECO:0007669"/>
    <property type="project" value="InterPro"/>
</dbReference>
<accession>A0A2A9CTZ5</accession>
<reference evidence="4" key="1">
    <citation type="submission" date="2017-10" db="EMBL/GenBank/DDBJ databases">
        <title>Sequencing the genomes of 1000 actinobacteria strains.</title>
        <authorList>
            <person name="Klenk H.-P."/>
        </authorList>
    </citation>
    <scope>NUCLEOTIDE SEQUENCE [LARGE SCALE GENOMIC DNA]</scope>
    <source>
        <strain evidence="4">DSM 15597</strain>
    </source>
</reference>
<dbReference type="Gene3D" id="1.10.30.50">
    <property type="match status" value="1"/>
</dbReference>
<comment type="caution">
    <text evidence="4">The sequence shown here is derived from an EMBL/GenBank/DDBJ whole genome shotgun (WGS) entry which is preliminary data.</text>
</comment>
<keyword evidence="4" id="KW-0378">Hydrolase</keyword>
<comment type="similarity">
    <text evidence="1">Belongs to the Rv1128c/1148c/1588c/1702c/1945/3466 family.</text>
</comment>
<gene>
    <name evidence="4" type="ORF">ATK74_2491</name>
</gene>
<dbReference type="CDD" id="cd00085">
    <property type="entry name" value="HNHc"/>
    <property type="match status" value="1"/>
</dbReference>
<keyword evidence="4" id="KW-0540">Nuclease</keyword>
<keyword evidence="4" id="KW-0255">Endonuclease</keyword>
<feature type="region of interest" description="Disordered" evidence="2">
    <location>
        <begin position="408"/>
        <end position="449"/>
    </location>
</feature>
<evidence type="ECO:0000256" key="1">
    <source>
        <dbReference type="ARBA" id="ARBA00023450"/>
    </source>
</evidence>
<dbReference type="Pfam" id="PF01844">
    <property type="entry name" value="HNH"/>
    <property type="match status" value="1"/>
</dbReference>
<organism evidence="4 5">
    <name type="scientific">Propionicimonas paludicola</name>
    <dbReference type="NCBI Taxonomy" id="185243"/>
    <lineage>
        <taxon>Bacteria</taxon>
        <taxon>Bacillati</taxon>
        <taxon>Actinomycetota</taxon>
        <taxon>Actinomycetes</taxon>
        <taxon>Propionibacteriales</taxon>
        <taxon>Nocardioidaceae</taxon>
        <taxon>Propionicimonas</taxon>
    </lineage>
</organism>
<dbReference type="GO" id="GO:0003676">
    <property type="term" value="F:nucleic acid binding"/>
    <property type="evidence" value="ECO:0007669"/>
    <property type="project" value="InterPro"/>
</dbReference>
<proteinExistence type="inferred from homology"/>
<feature type="domain" description="HNH nuclease" evidence="3">
    <location>
        <begin position="335"/>
        <end position="387"/>
    </location>
</feature>
<dbReference type="InterPro" id="IPR002711">
    <property type="entry name" value="HNH"/>
</dbReference>
<dbReference type="AlphaFoldDB" id="A0A2A9CTZ5"/>
<dbReference type="Proteomes" id="UP000226079">
    <property type="component" value="Unassembled WGS sequence"/>
</dbReference>
<evidence type="ECO:0000259" key="3">
    <source>
        <dbReference type="SMART" id="SM00507"/>
    </source>
</evidence>
<evidence type="ECO:0000313" key="5">
    <source>
        <dbReference type="Proteomes" id="UP000226079"/>
    </source>
</evidence>
<dbReference type="EMBL" id="PDJC01000001">
    <property type="protein sequence ID" value="PFG17913.1"/>
    <property type="molecule type" value="Genomic_DNA"/>
</dbReference>
<name>A0A2A9CTZ5_9ACTN</name>
<feature type="compositionally biased region" description="Pro residues" evidence="2">
    <location>
        <begin position="438"/>
        <end position="449"/>
    </location>
</feature>
<dbReference type="SMART" id="SM00507">
    <property type="entry name" value="HNHc"/>
    <property type="match status" value="1"/>
</dbReference>
<dbReference type="Pfam" id="PF02720">
    <property type="entry name" value="DUF222"/>
    <property type="match status" value="1"/>
</dbReference>
<dbReference type="GO" id="GO:0004519">
    <property type="term" value="F:endonuclease activity"/>
    <property type="evidence" value="ECO:0007669"/>
    <property type="project" value="UniProtKB-KW"/>
</dbReference>
<evidence type="ECO:0000256" key="2">
    <source>
        <dbReference type="SAM" id="MobiDB-lite"/>
    </source>
</evidence>
<protein>
    <submittedName>
        <fullName evidence="4">HNH endonuclease</fullName>
    </submittedName>
</protein>
<dbReference type="InterPro" id="IPR003615">
    <property type="entry name" value="HNH_nuc"/>
</dbReference>
<dbReference type="OrthoDB" id="5170592at2"/>
<keyword evidence="5" id="KW-1185">Reference proteome</keyword>
<evidence type="ECO:0000313" key="4">
    <source>
        <dbReference type="EMBL" id="PFG17913.1"/>
    </source>
</evidence>
<dbReference type="RefSeq" id="WP_098461304.1">
    <property type="nucleotide sequence ID" value="NZ_PDJC01000001.1"/>
</dbReference>